<accession>A0A7W5DPT2</accession>
<dbReference type="GO" id="GO:0005886">
    <property type="term" value="C:plasma membrane"/>
    <property type="evidence" value="ECO:0007669"/>
    <property type="project" value="UniProtKB-SubCell"/>
</dbReference>
<comment type="similarity">
    <text evidence="5">Belongs to the 4-toluene sulfonate uptake permease (TSUP) (TC 2.A.102) family.</text>
</comment>
<dbReference type="PANTHER" id="PTHR43701">
    <property type="entry name" value="MEMBRANE TRANSPORTER PROTEIN MJ0441-RELATED"/>
    <property type="match status" value="1"/>
</dbReference>
<feature type="transmembrane region" description="Helical" evidence="5">
    <location>
        <begin position="81"/>
        <end position="99"/>
    </location>
</feature>
<keyword evidence="3 5" id="KW-1133">Transmembrane helix</keyword>
<dbReference type="InterPro" id="IPR051598">
    <property type="entry name" value="TSUP/Inactive_protease-like"/>
</dbReference>
<protein>
    <recommendedName>
        <fullName evidence="5">Probable membrane transporter protein</fullName>
    </recommendedName>
</protein>
<organism evidence="6 7">
    <name type="scientific">Microbacter margulisiae</name>
    <dbReference type="NCBI Taxonomy" id="1350067"/>
    <lineage>
        <taxon>Bacteria</taxon>
        <taxon>Pseudomonadati</taxon>
        <taxon>Bacteroidota</taxon>
        <taxon>Bacteroidia</taxon>
        <taxon>Bacteroidales</taxon>
        <taxon>Porphyromonadaceae</taxon>
        <taxon>Microbacter</taxon>
    </lineage>
</organism>
<feature type="transmembrane region" description="Helical" evidence="5">
    <location>
        <begin position="247"/>
        <end position="265"/>
    </location>
</feature>
<dbReference type="EMBL" id="JACHYB010000001">
    <property type="protein sequence ID" value="MBB3186852.1"/>
    <property type="molecule type" value="Genomic_DNA"/>
</dbReference>
<keyword evidence="4 5" id="KW-0472">Membrane</keyword>
<keyword evidence="5" id="KW-1003">Cell membrane</keyword>
<comment type="subcellular location">
    <subcellularLocation>
        <location evidence="5">Cell membrane</location>
        <topology evidence="5">Multi-pass membrane protein</topology>
    </subcellularLocation>
    <subcellularLocation>
        <location evidence="1">Membrane</location>
        <topology evidence="1">Multi-pass membrane protein</topology>
    </subcellularLocation>
</comment>
<dbReference type="AlphaFoldDB" id="A0A7W5DPT2"/>
<feature type="transmembrane region" description="Helical" evidence="5">
    <location>
        <begin position="51"/>
        <end position="69"/>
    </location>
</feature>
<evidence type="ECO:0000256" key="1">
    <source>
        <dbReference type="ARBA" id="ARBA00004141"/>
    </source>
</evidence>
<feature type="transmembrane region" description="Helical" evidence="5">
    <location>
        <begin position="12"/>
        <end position="45"/>
    </location>
</feature>
<dbReference type="InterPro" id="IPR002781">
    <property type="entry name" value="TM_pro_TauE-like"/>
</dbReference>
<dbReference type="Proteomes" id="UP000544222">
    <property type="component" value="Unassembled WGS sequence"/>
</dbReference>
<dbReference type="RefSeq" id="WP_183412689.1">
    <property type="nucleotide sequence ID" value="NZ_JACHYB010000001.1"/>
</dbReference>
<evidence type="ECO:0000256" key="4">
    <source>
        <dbReference type="ARBA" id="ARBA00023136"/>
    </source>
</evidence>
<dbReference type="PANTHER" id="PTHR43701:SF2">
    <property type="entry name" value="MEMBRANE TRANSPORTER PROTEIN YJNA-RELATED"/>
    <property type="match status" value="1"/>
</dbReference>
<sequence>MHIDLTTVEIGMLVLGFITGILSGFFGIGGGVVLVPTLIAIFGFPILNANAISLAAMLLPVSILGVVAFYKAGYIDIKNALWISLGLMGGSYFGAYFAVNINSALLTKLYAAFLLYISIEYLDIPSYFKKKKSIETEKAPTADYTPRNKSAWAFILLGIMAGILAGMFGKGGGIVIVPALVKLFRYHPKAAAATSLAALQLPVGLPSVIVYAHSGHLNFLYAGLIAIGIVFGAFFGSIVAVKLPTSIFKKAFAIFLLIVAIDIVSKYL</sequence>
<evidence type="ECO:0000256" key="2">
    <source>
        <dbReference type="ARBA" id="ARBA00022692"/>
    </source>
</evidence>
<gene>
    <name evidence="6" type="ORF">FHX64_001015</name>
</gene>
<feature type="transmembrane region" description="Helical" evidence="5">
    <location>
        <begin position="219"/>
        <end position="241"/>
    </location>
</feature>
<evidence type="ECO:0000256" key="5">
    <source>
        <dbReference type="RuleBase" id="RU363041"/>
    </source>
</evidence>
<name>A0A7W5DPT2_9PORP</name>
<feature type="transmembrane region" description="Helical" evidence="5">
    <location>
        <begin position="190"/>
        <end position="212"/>
    </location>
</feature>
<reference evidence="6 7" key="1">
    <citation type="submission" date="2020-08" db="EMBL/GenBank/DDBJ databases">
        <title>Genomic Encyclopedia of Type Strains, Phase IV (KMG-IV): sequencing the most valuable type-strain genomes for metagenomic binning, comparative biology and taxonomic classification.</title>
        <authorList>
            <person name="Goeker M."/>
        </authorList>
    </citation>
    <scope>NUCLEOTIDE SEQUENCE [LARGE SCALE GENOMIC DNA]</scope>
    <source>
        <strain evidence="6 7">DSM 27471</strain>
    </source>
</reference>
<comment type="caution">
    <text evidence="6">The sequence shown here is derived from an EMBL/GenBank/DDBJ whole genome shotgun (WGS) entry which is preliminary data.</text>
</comment>
<keyword evidence="7" id="KW-1185">Reference proteome</keyword>
<proteinExistence type="inferred from homology"/>
<feature type="transmembrane region" description="Helical" evidence="5">
    <location>
        <begin position="151"/>
        <end position="170"/>
    </location>
</feature>
<dbReference type="Pfam" id="PF01925">
    <property type="entry name" value="TauE"/>
    <property type="match status" value="1"/>
</dbReference>
<evidence type="ECO:0000313" key="7">
    <source>
        <dbReference type="Proteomes" id="UP000544222"/>
    </source>
</evidence>
<feature type="transmembrane region" description="Helical" evidence="5">
    <location>
        <begin position="105"/>
        <end position="122"/>
    </location>
</feature>
<keyword evidence="2 5" id="KW-0812">Transmembrane</keyword>
<evidence type="ECO:0000313" key="6">
    <source>
        <dbReference type="EMBL" id="MBB3186852.1"/>
    </source>
</evidence>
<evidence type="ECO:0000256" key="3">
    <source>
        <dbReference type="ARBA" id="ARBA00022989"/>
    </source>
</evidence>